<accession>A0A658QWQ5</accession>
<comment type="caution">
    <text evidence="1">The sequence shown here is derived from an EMBL/GenBank/DDBJ whole genome shotgun (WGS) entry which is preliminary data.</text>
</comment>
<organism evidence="1 2">
    <name type="scientific">Caballeronia concitans</name>
    <dbReference type="NCBI Taxonomy" id="1777133"/>
    <lineage>
        <taxon>Bacteria</taxon>
        <taxon>Pseudomonadati</taxon>
        <taxon>Pseudomonadota</taxon>
        <taxon>Betaproteobacteria</taxon>
        <taxon>Burkholderiales</taxon>
        <taxon>Burkholderiaceae</taxon>
        <taxon>Caballeronia</taxon>
    </lineage>
</organism>
<dbReference type="Proteomes" id="UP000198263">
    <property type="component" value="Unassembled WGS sequence"/>
</dbReference>
<sequence>MFDIDTALEQFSLLDDFSSFTPVWRPFVEHAQTDAHEDVGNEHRESL</sequence>
<dbReference type="EMBL" id="FCNV02000003">
    <property type="protein sequence ID" value="SAL29328.1"/>
    <property type="molecule type" value="Genomic_DNA"/>
</dbReference>
<keyword evidence="2" id="KW-1185">Reference proteome</keyword>
<proteinExistence type="predicted"/>
<evidence type="ECO:0000313" key="1">
    <source>
        <dbReference type="EMBL" id="SAL29328.1"/>
    </source>
</evidence>
<reference evidence="1 2" key="1">
    <citation type="submission" date="2016-01" db="EMBL/GenBank/DDBJ databases">
        <authorList>
            <person name="Peeters C."/>
        </authorList>
    </citation>
    <scope>NUCLEOTIDE SEQUENCE [LARGE SCALE GENOMIC DNA]</scope>
    <source>
        <strain evidence="1">LMG 29315</strain>
    </source>
</reference>
<dbReference type="RefSeq" id="WP_167550954.1">
    <property type="nucleotide sequence ID" value="NZ_FCNV02000003.1"/>
</dbReference>
<gene>
    <name evidence="1" type="ORF">AWB72_02429</name>
</gene>
<name>A0A658QWQ5_9BURK</name>
<protein>
    <submittedName>
        <fullName evidence="1">Uncharacterized protein</fullName>
    </submittedName>
</protein>
<evidence type="ECO:0000313" key="2">
    <source>
        <dbReference type="Proteomes" id="UP000198263"/>
    </source>
</evidence>
<dbReference type="AlphaFoldDB" id="A0A658QWQ5"/>